<name>A0ABP0X9F6_9BRYO</name>
<feature type="compositionally biased region" description="Basic and acidic residues" evidence="1">
    <location>
        <begin position="25"/>
        <end position="41"/>
    </location>
</feature>
<evidence type="ECO:0000313" key="3">
    <source>
        <dbReference type="Proteomes" id="UP001497444"/>
    </source>
</evidence>
<sequence length="119" mass="12878">MAEHRYTSLKRAEYARSLGVKKGFERLDRRSASGTRGDTKKSGHGGKFTWDGPNSEEEDYDVASPPVTDRNDPNYVDEPVKEEEKKVAEEKEVGIAAAPAVVFGLAELAAKLPVAAAAS</sequence>
<organism evidence="2 3">
    <name type="scientific">Sphagnum jensenii</name>
    <dbReference type="NCBI Taxonomy" id="128206"/>
    <lineage>
        <taxon>Eukaryota</taxon>
        <taxon>Viridiplantae</taxon>
        <taxon>Streptophyta</taxon>
        <taxon>Embryophyta</taxon>
        <taxon>Bryophyta</taxon>
        <taxon>Sphagnophytina</taxon>
        <taxon>Sphagnopsida</taxon>
        <taxon>Sphagnales</taxon>
        <taxon>Sphagnaceae</taxon>
        <taxon>Sphagnum</taxon>
    </lineage>
</organism>
<evidence type="ECO:0000256" key="1">
    <source>
        <dbReference type="SAM" id="MobiDB-lite"/>
    </source>
</evidence>
<evidence type="ECO:0008006" key="4">
    <source>
        <dbReference type="Google" id="ProtNLM"/>
    </source>
</evidence>
<dbReference type="EMBL" id="OZ020101">
    <property type="protein sequence ID" value="CAK9274225.1"/>
    <property type="molecule type" value="Genomic_DNA"/>
</dbReference>
<reference evidence="2" key="1">
    <citation type="submission" date="2024-02" db="EMBL/GenBank/DDBJ databases">
        <authorList>
            <consortium name="ELIXIR-Norway"/>
            <consortium name="Elixir Norway"/>
        </authorList>
    </citation>
    <scope>NUCLEOTIDE SEQUENCE</scope>
</reference>
<feature type="region of interest" description="Disordered" evidence="1">
    <location>
        <begin position="25"/>
        <end position="85"/>
    </location>
</feature>
<protein>
    <recommendedName>
        <fullName evidence="4">Hyaluronan/mRNA-binding protein domain-containing protein</fullName>
    </recommendedName>
</protein>
<proteinExistence type="predicted"/>
<dbReference type="Proteomes" id="UP001497444">
    <property type="component" value="Chromosome 6"/>
</dbReference>
<keyword evidence="3" id="KW-1185">Reference proteome</keyword>
<gene>
    <name evidence="2" type="ORF">CSSPJE1EN1_LOCUS19703</name>
</gene>
<evidence type="ECO:0000313" key="2">
    <source>
        <dbReference type="EMBL" id="CAK9274225.1"/>
    </source>
</evidence>
<accession>A0ABP0X9F6</accession>